<dbReference type="InterPro" id="IPR003877">
    <property type="entry name" value="SPRY_dom"/>
</dbReference>
<feature type="domain" description="B30.2/SPRY" evidence="1">
    <location>
        <begin position="399"/>
        <end position="596"/>
    </location>
</feature>
<keyword evidence="3" id="KW-1185">Reference proteome</keyword>
<evidence type="ECO:0000313" key="3">
    <source>
        <dbReference type="Proteomes" id="UP000005667"/>
    </source>
</evidence>
<gene>
    <name evidence="2" type="ordered locus">AZOLI_p10470</name>
</gene>
<dbReference type="EMBL" id="FQ311869">
    <property type="protein sequence ID" value="CBS88726.1"/>
    <property type="molecule type" value="Genomic_DNA"/>
</dbReference>
<dbReference type="HOGENOM" id="CLU_450307_0_0_5"/>
<proteinExistence type="predicted"/>
<dbReference type="Pfam" id="PF00622">
    <property type="entry name" value="SPRY"/>
    <property type="match status" value="1"/>
</dbReference>
<evidence type="ECO:0000259" key="1">
    <source>
        <dbReference type="PROSITE" id="PS50188"/>
    </source>
</evidence>
<protein>
    <recommendedName>
        <fullName evidence="1">B30.2/SPRY domain-containing protein</fullName>
    </recommendedName>
</protein>
<dbReference type="InterPro" id="IPR043136">
    <property type="entry name" value="B30.2/SPRY_sf"/>
</dbReference>
<accession>G7ZAF8</accession>
<reference evidence="3" key="1">
    <citation type="journal article" date="2011" name="PLoS Genet.">
        <title>Azospirillum genomes reveal transition of bacteria from aquatic to terrestrial environments.</title>
        <authorList>
            <person name="Wisniewski-Dye F."/>
            <person name="Borziak K."/>
            <person name="Khalsa-Moyers G."/>
            <person name="Alexandre G."/>
            <person name="Sukharnikov L.O."/>
            <person name="Wuichet K."/>
            <person name="Hurst G.B."/>
            <person name="McDonald W.H."/>
            <person name="Robertson J.S."/>
            <person name="Barbe V."/>
            <person name="Calteau A."/>
            <person name="Rouy Z."/>
            <person name="Mangenot S."/>
            <person name="Prigent-Combaret C."/>
            <person name="Normand P."/>
            <person name="Boyer M."/>
            <person name="Siguier P."/>
            <person name="Dessaux Y."/>
            <person name="Elmerich C."/>
            <person name="Condemine G."/>
            <person name="Krishnen G."/>
            <person name="Kennedy I."/>
            <person name="Paterson A.H."/>
            <person name="Gonzalez V."/>
            <person name="Mavingui P."/>
            <person name="Zhulin I.B."/>
        </authorList>
    </citation>
    <scope>NUCLEOTIDE SEQUENCE [LARGE SCALE GENOMIC DNA]</scope>
    <source>
        <strain evidence="3">4B</strain>
    </source>
</reference>
<dbReference type="CDD" id="cd12886">
    <property type="entry name" value="SPRY_like"/>
    <property type="match status" value="1"/>
</dbReference>
<dbReference type="AlphaFoldDB" id="G7ZAF8"/>
<dbReference type="RefSeq" id="WP_014188180.1">
    <property type="nucleotide sequence ID" value="NC_016585.1"/>
</dbReference>
<dbReference type="Proteomes" id="UP000005667">
    <property type="component" value="Plasmid AZO_p1"/>
</dbReference>
<dbReference type="PROSITE" id="PS50188">
    <property type="entry name" value="B302_SPRY"/>
    <property type="match status" value="1"/>
</dbReference>
<evidence type="ECO:0000313" key="2">
    <source>
        <dbReference type="EMBL" id="CBS88726.1"/>
    </source>
</evidence>
<dbReference type="OrthoDB" id="7306598at2"/>
<name>G7ZAF8_AZOL4</name>
<dbReference type="Gene3D" id="2.60.120.920">
    <property type="match status" value="1"/>
</dbReference>
<geneLocation type="plasmid" evidence="2 3">
    <name>AZO_p1</name>
</geneLocation>
<dbReference type="KEGG" id="ali:AZOLI_p10470"/>
<organism evidence="2 3">
    <name type="scientific">Azospirillum lipoferum (strain 4B)</name>
    <dbReference type="NCBI Taxonomy" id="862719"/>
    <lineage>
        <taxon>Bacteria</taxon>
        <taxon>Pseudomonadati</taxon>
        <taxon>Pseudomonadota</taxon>
        <taxon>Alphaproteobacteria</taxon>
        <taxon>Rhodospirillales</taxon>
        <taxon>Azospirillaceae</taxon>
        <taxon>Azospirillum</taxon>
    </lineage>
</organism>
<sequence length="606" mass="59567">MTTLATMLAAALRLLGYYNGNDYSADNPGGMSGVGGMATNWEPCIQDIGTVANGVGEVAGTIAAAQSTIALVWDAATAAADPGAGKLRATTATPALGSYSLLVSATDSAGAGIGAMLSELGSSSSATKARARLVAVGDASKYLDLQVTGVSGAGAYRTVAVTCIGGPGGFGAGDAIALGWVRSGDKGDAGGATLPAGTLAAPGLAVSGDSNTGLAQVGGADSLSMVGGGAEVIRASPNAAKVYGALTVGDRGDGFGSALTLTPGSGPDWHVYSRAGDGALVVFHHKNRLGTTVATEVMVLKDGDIVDFARRPTVGGLPISGGFTPATLSASYTVLSTDAGKLIECTAGLTLALTAAAMAGNGFTFAAWNNSTGAVIVDPSGSELINGGSTLTLLAGQWAIITCTASAWKALTQTTRSSCVLSSTDKESGLVITNGGLTASVASGGAMQSGRGTVALSGQKYFEVALDIVATSGLTAIVGIATAAATFGSTFGLATSANGYGFASDTGNKLNNSSQSAYSSSWGTAGHVVGVAYDDVSTPGTVKVWLSINGVWQASGNPATGANPAFSISAATFYPAITLKNGGQATARFTAAQWSYSAPAGFTQIS</sequence>
<keyword evidence="2" id="KW-0614">Plasmid</keyword>
<dbReference type="InterPro" id="IPR001870">
    <property type="entry name" value="B30.2/SPRY"/>
</dbReference>